<evidence type="ECO:0000313" key="3">
    <source>
        <dbReference type="EnsemblProtists" id="EOD28376"/>
    </source>
</evidence>
<organism evidence="3 4">
    <name type="scientific">Emiliania huxleyi (strain CCMP1516)</name>
    <dbReference type="NCBI Taxonomy" id="280463"/>
    <lineage>
        <taxon>Eukaryota</taxon>
        <taxon>Haptista</taxon>
        <taxon>Haptophyta</taxon>
        <taxon>Prymnesiophyceae</taxon>
        <taxon>Isochrysidales</taxon>
        <taxon>Noelaerhabdaceae</taxon>
        <taxon>Emiliania</taxon>
    </lineage>
</organism>
<evidence type="ECO:0000256" key="1">
    <source>
        <dbReference type="SAM" id="MobiDB-lite"/>
    </source>
</evidence>
<dbReference type="InterPro" id="IPR010978">
    <property type="entry name" value="tRNA-bd_arm"/>
</dbReference>
<dbReference type="GO" id="GO:0006434">
    <property type="term" value="P:seryl-tRNA aminoacylation"/>
    <property type="evidence" value="ECO:0007669"/>
    <property type="project" value="InterPro"/>
</dbReference>
<dbReference type="InterPro" id="IPR002317">
    <property type="entry name" value="Ser-tRNA-ligase_type_1"/>
</dbReference>
<dbReference type="EnsemblProtists" id="EOD28376">
    <property type="protein sequence ID" value="EOD28376"/>
    <property type="gene ID" value="EMIHUDRAFT_99886"/>
</dbReference>
<feature type="domain" description="Serine-tRNA synthetase type1 N-terminal" evidence="2">
    <location>
        <begin position="1"/>
        <end position="113"/>
    </location>
</feature>
<dbReference type="Pfam" id="PF02403">
    <property type="entry name" value="Seryl_tRNA_N"/>
    <property type="match status" value="1"/>
</dbReference>
<reference evidence="4" key="1">
    <citation type="journal article" date="2013" name="Nature">
        <title>Pan genome of the phytoplankton Emiliania underpins its global distribution.</title>
        <authorList>
            <person name="Read B.A."/>
            <person name="Kegel J."/>
            <person name="Klute M.J."/>
            <person name="Kuo A."/>
            <person name="Lefebvre S.C."/>
            <person name="Maumus F."/>
            <person name="Mayer C."/>
            <person name="Miller J."/>
            <person name="Monier A."/>
            <person name="Salamov A."/>
            <person name="Young J."/>
            <person name="Aguilar M."/>
            <person name="Claverie J.M."/>
            <person name="Frickenhaus S."/>
            <person name="Gonzalez K."/>
            <person name="Herman E.K."/>
            <person name="Lin Y.C."/>
            <person name="Napier J."/>
            <person name="Ogata H."/>
            <person name="Sarno A.F."/>
            <person name="Shmutz J."/>
            <person name="Schroeder D."/>
            <person name="de Vargas C."/>
            <person name="Verret F."/>
            <person name="von Dassow P."/>
            <person name="Valentin K."/>
            <person name="Van de Peer Y."/>
            <person name="Wheeler G."/>
            <person name="Dacks J.B."/>
            <person name="Delwiche C.F."/>
            <person name="Dyhrman S.T."/>
            <person name="Glockner G."/>
            <person name="John U."/>
            <person name="Richards T."/>
            <person name="Worden A.Z."/>
            <person name="Zhang X."/>
            <person name="Grigoriev I.V."/>
            <person name="Allen A.E."/>
            <person name="Bidle K."/>
            <person name="Borodovsky M."/>
            <person name="Bowler C."/>
            <person name="Brownlee C."/>
            <person name="Cock J.M."/>
            <person name="Elias M."/>
            <person name="Gladyshev V.N."/>
            <person name="Groth M."/>
            <person name="Guda C."/>
            <person name="Hadaegh A."/>
            <person name="Iglesias-Rodriguez M.D."/>
            <person name="Jenkins J."/>
            <person name="Jones B.M."/>
            <person name="Lawson T."/>
            <person name="Leese F."/>
            <person name="Lindquist E."/>
            <person name="Lobanov A."/>
            <person name="Lomsadze A."/>
            <person name="Malik S.B."/>
            <person name="Marsh M.E."/>
            <person name="Mackinder L."/>
            <person name="Mock T."/>
            <person name="Mueller-Roeber B."/>
            <person name="Pagarete A."/>
            <person name="Parker M."/>
            <person name="Probert I."/>
            <person name="Quesneville H."/>
            <person name="Raines C."/>
            <person name="Rensing S.A."/>
            <person name="Riano-Pachon D.M."/>
            <person name="Richier S."/>
            <person name="Rokitta S."/>
            <person name="Shiraiwa Y."/>
            <person name="Soanes D.M."/>
            <person name="van der Giezen M."/>
            <person name="Wahlund T.M."/>
            <person name="Williams B."/>
            <person name="Wilson W."/>
            <person name="Wolfe G."/>
            <person name="Wurch L.L."/>
        </authorList>
    </citation>
    <scope>NUCLEOTIDE SEQUENCE</scope>
</reference>
<dbReference type="KEGG" id="ehx:EMIHUDRAFT_99886"/>
<dbReference type="RefSeq" id="XP_005780805.1">
    <property type="nucleotide sequence ID" value="XM_005780748.1"/>
</dbReference>
<dbReference type="HOGENOM" id="CLU_676955_0_0_1"/>
<dbReference type="InterPro" id="IPR045864">
    <property type="entry name" value="aa-tRNA-synth_II/BPL/LPL"/>
</dbReference>
<name>A0A0D3JXZ1_EMIH1</name>
<dbReference type="Gene3D" id="1.10.287.40">
    <property type="entry name" value="Serine-tRNA synthetase, tRNA binding domain"/>
    <property type="match status" value="1"/>
</dbReference>
<sequence>MLDLNAFRVDAGGDPDVARESQRRRGASVDAVTAVVDLDSRWREQLQRIRAVRSEAGAEAASAATAARAPGSSSETRAAAARAKRELADRLNPLEQEERALRGELHRATCRVGALVHEQAPVRPELLALQGGAAAGAAEAAEAAEAVGPARNNERHLHDATCRAMVESGWAEPSPGGQWRLCGAALLSQYAMLTQARKNRSNHNHNHNNNDANAGARDGGPACLPPDERAGGPLGALHAAQWVQEAQLPLRYAFVVEPPAGGQGEGGPHFCASEALHAELGIETAVRELHTGELRQTEARALAVESVPRAGASPAGPPVELARAACHEAYVARWLGMRLGSKTLGERQKRYVHTVSARICSPGRCALALAAAHPSRSLPLSLLPRAVGCQSGKDGECLGGATASERS</sequence>
<protein>
    <recommendedName>
        <fullName evidence="2">Serine-tRNA synthetase type1 N-terminal domain-containing protein</fullName>
    </recommendedName>
</protein>
<dbReference type="STRING" id="2903.R1EZJ6"/>
<dbReference type="InterPro" id="IPR015866">
    <property type="entry name" value="Ser-tRNA-synth_1_N"/>
</dbReference>
<dbReference type="PANTHER" id="PTHR11778">
    <property type="entry name" value="SERYL-TRNA SYNTHETASE"/>
    <property type="match status" value="1"/>
</dbReference>
<dbReference type="SUPFAM" id="SSF46589">
    <property type="entry name" value="tRNA-binding arm"/>
    <property type="match status" value="1"/>
</dbReference>
<dbReference type="PIRSF" id="PIRSF001529">
    <property type="entry name" value="Ser-tRNA-synth_IIa"/>
    <property type="match status" value="1"/>
</dbReference>
<dbReference type="Gene3D" id="3.30.930.10">
    <property type="entry name" value="Bira Bifunctional Protein, Domain 2"/>
    <property type="match status" value="1"/>
</dbReference>
<dbReference type="GeneID" id="17273922"/>
<dbReference type="GO" id="GO:0004828">
    <property type="term" value="F:serine-tRNA ligase activity"/>
    <property type="evidence" value="ECO:0007669"/>
    <property type="project" value="InterPro"/>
</dbReference>
<feature type="region of interest" description="Disordered" evidence="1">
    <location>
        <begin position="200"/>
        <end position="229"/>
    </location>
</feature>
<dbReference type="AlphaFoldDB" id="A0A0D3JXZ1"/>
<accession>A0A0D3JXZ1</accession>
<evidence type="ECO:0000259" key="2">
    <source>
        <dbReference type="Pfam" id="PF02403"/>
    </source>
</evidence>
<proteinExistence type="predicted"/>
<dbReference type="eggNOG" id="KOG2509">
    <property type="taxonomic scope" value="Eukaryota"/>
</dbReference>
<dbReference type="PaxDb" id="2903-EOD28376"/>
<feature type="compositionally biased region" description="Low complexity" evidence="1">
    <location>
        <begin position="207"/>
        <end position="220"/>
    </location>
</feature>
<dbReference type="GO" id="GO:0005524">
    <property type="term" value="F:ATP binding"/>
    <property type="evidence" value="ECO:0007669"/>
    <property type="project" value="InterPro"/>
</dbReference>
<feature type="region of interest" description="Disordered" evidence="1">
    <location>
        <begin position="62"/>
        <end position="82"/>
    </location>
</feature>
<reference evidence="3" key="2">
    <citation type="submission" date="2024-10" db="UniProtKB">
        <authorList>
            <consortium name="EnsemblProtists"/>
        </authorList>
    </citation>
    <scope>IDENTIFICATION</scope>
</reference>
<dbReference type="Proteomes" id="UP000013827">
    <property type="component" value="Unassembled WGS sequence"/>
</dbReference>
<keyword evidence="4" id="KW-1185">Reference proteome</keyword>
<dbReference type="InterPro" id="IPR042103">
    <property type="entry name" value="SerRS_1_N_sf"/>
</dbReference>
<feature type="compositionally biased region" description="Low complexity" evidence="1">
    <location>
        <begin position="62"/>
        <end position="81"/>
    </location>
</feature>
<evidence type="ECO:0000313" key="4">
    <source>
        <dbReference type="Proteomes" id="UP000013827"/>
    </source>
</evidence>